<evidence type="ECO:0000313" key="3">
    <source>
        <dbReference type="EMBL" id="AXQ65619.1"/>
    </source>
</evidence>
<name>A0A385E4N0_9VIRU</name>
<sequence>MSKFLQPCLYTGRALNNQLLNSIISNHDLCCGCAEPIKHLKYLLESTCHTSEKTSEDTTNTEKTTTNDDPGFDAGDLERLFKLSDDDDR</sequence>
<dbReference type="Proteomes" id="UP000290364">
    <property type="component" value="Segment"/>
</dbReference>
<organism evidence="3 4">
    <name type="scientific">Anelloviridae sp</name>
    <dbReference type="NCBI Taxonomy" id="2055263"/>
    <lineage>
        <taxon>Viruses</taxon>
        <taxon>Monodnaviria</taxon>
        <taxon>Shotokuvirae</taxon>
        <taxon>Commensaviricota</taxon>
        <taxon>Cardeaviricetes</taxon>
        <taxon>Sanitavirales</taxon>
        <taxon>Anelloviridae</taxon>
    </lineage>
</organism>
<reference evidence="3 4" key="1">
    <citation type="submission" date="2018-07" db="EMBL/GenBank/DDBJ databases">
        <title>Uncovering a Universe of Circular DNA Viruses in Animal Metagenomes.</title>
        <authorList>
            <person name="Tisza M."/>
            <person name="Buck C."/>
            <person name="Pastrana D."/>
            <person name="Welch N."/>
            <person name="Peretti A."/>
        </authorList>
    </citation>
    <scope>NUCLEOTIDE SEQUENCE [LARGE SCALE GENOMIC DNA]</scope>
    <source>
        <strain evidence="3">Ctea38</strain>
    </source>
</reference>
<dbReference type="RefSeq" id="YP_010790244.1">
    <property type="nucleotide sequence ID" value="NC_075378.1"/>
</dbReference>
<proteinExistence type="predicted"/>
<evidence type="ECO:0000256" key="1">
    <source>
        <dbReference type="SAM" id="MobiDB-lite"/>
    </source>
</evidence>
<evidence type="ECO:0000313" key="4">
    <source>
        <dbReference type="Proteomes" id="UP000290364"/>
    </source>
</evidence>
<feature type="domain" description="Hepatitis TT virus Orf2/Gyrovirus Vp2 N-terminal" evidence="2">
    <location>
        <begin position="15"/>
        <end position="58"/>
    </location>
</feature>
<dbReference type="InterPro" id="IPR004118">
    <property type="entry name" value="HEV_TT_vir_Orf2/Gyrovir_Vp2_N"/>
</dbReference>
<feature type="compositionally biased region" description="Low complexity" evidence="1">
    <location>
        <begin position="57"/>
        <end position="69"/>
    </location>
</feature>
<feature type="region of interest" description="Disordered" evidence="1">
    <location>
        <begin position="50"/>
        <end position="76"/>
    </location>
</feature>
<evidence type="ECO:0000259" key="2">
    <source>
        <dbReference type="Pfam" id="PF02957"/>
    </source>
</evidence>
<keyword evidence="4" id="KW-1185">Reference proteome</keyword>
<accession>A0A385E4N0</accession>
<dbReference type="KEGG" id="vg:80527563"/>
<protein>
    <recommendedName>
        <fullName evidence="2">Hepatitis TT virus Orf2/Gyrovirus Vp2 N-terminal domain-containing protein</fullName>
    </recommendedName>
</protein>
<dbReference type="EMBL" id="MH648912">
    <property type="protein sequence ID" value="AXQ65619.1"/>
    <property type="molecule type" value="Genomic_DNA"/>
</dbReference>
<dbReference type="Pfam" id="PF02957">
    <property type="entry name" value="TT_ORF2-like"/>
    <property type="match status" value="1"/>
</dbReference>
<dbReference type="GeneID" id="80527563"/>